<dbReference type="InterPro" id="IPR036397">
    <property type="entry name" value="RNaseH_sf"/>
</dbReference>
<dbReference type="EMBL" id="SNXS01000002">
    <property type="protein sequence ID" value="TDP72274.1"/>
    <property type="molecule type" value="Genomic_DNA"/>
</dbReference>
<dbReference type="GO" id="GO:0003676">
    <property type="term" value="F:nucleic acid binding"/>
    <property type="evidence" value="ECO:0007669"/>
    <property type="project" value="InterPro"/>
</dbReference>
<evidence type="ECO:0000256" key="6">
    <source>
        <dbReference type="ARBA" id="ARBA00022908"/>
    </source>
</evidence>
<name>A0A4V3CTJ6_9BURK</name>
<keyword evidence="3" id="KW-0255">Endonuclease</keyword>
<keyword evidence="6" id="KW-0229">DNA integration</keyword>
<dbReference type="AlphaFoldDB" id="A0A4V3CTJ6"/>
<evidence type="ECO:0000256" key="2">
    <source>
        <dbReference type="ARBA" id="ARBA00022723"/>
    </source>
</evidence>
<accession>A0A4V3CTJ6</accession>
<dbReference type="GO" id="GO:0004519">
    <property type="term" value="F:endonuclease activity"/>
    <property type="evidence" value="ECO:0007669"/>
    <property type="project" value="UniProtKB-KW"/>
</dbReference>
<dbReference type="PROSITE" id="PS50994">
    <property type="entry name" value="INTEGRASE"/>
    <property type="match status" value="1"/>
</dbReference>
<organism evidence="9 10">
    <name type="scientific">Roseateles toxinivorans</name>
    <dbReference type="NCBI Taxonomy" id="270368"/>
    <lineage>
        <taxon>Bacteria</taxon>
        <taxon>Pseudomonadati</taxon>
        <taxon>Pseudomonadota</taxon>
        <taxon>Betaproteobacteria</taxon>
        <taxon>Burkholderiales</taxon>
        <taxon>Sphaerotilaceae</taxon>
        <taxon>Roseateles</taxon>
    </lineage>
</organism>
<sequence>MSRSALDRLLRRRGVNRLPEPEVEKTQVKSFKAYEPGYVHMDVKYLPQMEDEADRRYVFVAIDRATRWVFIAIKSKKTAAVARSFLNALHKAAPFKVKTLLTDNGREFTDRAFGRREKDASGEHEFDALCLALDIDHRLTKPKHPQTNGIVERFNGRLAQVLKTHRFNSAHDLETTLHRFVWLYNEHLPQRALDLNTPIQALKKWQVSHPDLFAKRVVNHPGPDTYCLNA</sequence>
<dbReference type="PANTHER" id="PTHR42648:SF11">
    <property type="entry name" value="TRANSPOSON TY4-P GAG-POL POLYPROTEIN"/>
    <property type="match status" value="1"/>
</dbReference>
<dbReference type="GO" id="GO:0046872">
    <property type="term" value="F:metal ion binding"/>
    <property type="evidence" value="ECO:0007669"/>
    <property type="project" value="UniProtKB-KW"/>
</dbReference>
<evidence type="ECO:0000256" key="5">
    <source>
        <dbReference type="ARBA" id="ARBA00022842"/>
    </source>
</evidence>
<dbReference type="PANTHER" id="PTHR42648">
    <property type="entry name" value="TRANSPOSASE, PUTATIVE-RELATED"/>
    <property type="match status" value="1"/>
</dbReference>
<keyword evidence="1" id="KW-0540">Nuclease</keyword>
<feature type="domain" description="Integrase catalytic" evidence="8">
    <location>
        <begin position="32"/>
        <end position="206"/>
    </location>
</feature>
<evidence type="ECO:0000313" key="9">
    <source>
        <dbReference type="EMBL" id="TDP72274.1"/>
    </source>
</evidence>
<comment type="caution">
    <text evidence="9">The sequence shown here is derived from an EMBL/GenBank/DDBJ whole genome shotgun (WGS) entry which is preliminary data.</text>
</comment>
<keyword evidence="7" id="KW-0233">DNA recombination</keyword>
<dbReference type="InterPro" id="IPR039537">
    <property type="entry name" value="Retrotran_Ty1/copia-like"/>
</dbReference>
<reference evidence="9 10" key="1">
    <citation type="submission" date="2019-03" db="EMBL/GenBank/DDBJ databases">
        <title>Genomic Encyclopedia of Type Strains, Phase IV (KMG-IV): sequencing the most valuable type-strain genomes for metagenomic binning, comparative biology and taxonomic classification.</title>
        <authorList>
            <person name="Goeker M."/>
        </authorList>
    </citation>
    <scope>NUCLEOTIDE SEQUENCE [LARGE SCALE GENOMIC DNA]</scope>
    <source>
        <strain evidence="9 10">DSM 16998</strain>
    </source>
</reference>
<evidence type="ECO:0000256" key="1">
    <source>
        <dbReference type="ARBA" id="ARBA00022722"/>
    </source>
</evidence>
<keyword evidence="10" id="KW-1185">Reference proteome</keyword>
<evidence type="ECO:0000259" key="8">
    <source>
        <dbReference type="PROSITE" id="PS50994"/>
    </source>
</evidence>
<evidence type="ECO:0000256" key="4">
    <source>
        <dbReference type="ARBA" id="ARBA00022801"/>
    </source>
</evidence>
<dbReference type="GO" id="GO:0015074">
    <property type="term" value="P:DNA integration"/>
    <property type="evidence" value="ECO:0007669"/>
    <property type="project" value="UniProtKB-KW"/>
</dbReference>
<keyword evidence="4" id="KW-0378">Hydrolase</keyword>
<dbReference type="InterPro" id="IPR012337">
    <property type="entry name" value="RNaseH-like_sf"/>
</dbReference>
<dbReference type="Gene3D" id="3.30.420.10">
    <property type="entry name" value="Ribonuclease H-like superfamily/Ribonuclease H"/>
    <property type="match status" value="1"/>
</dbReference>
<dbReference type="InterPro" id="IPR001584">
    <property type="entry name" value="Integrase_cat-core"/>
</dbReference>
<dbReference type="SUPFAM" id="SSF53098">
    <property type="entry name" value="Ribonuclease H-like"/>
    <property type="match status" value="1"/>
</dbReference>
<dbReference type="Pfam" id="PF00665">
    <property type="entry name" value="rve"/>
    <property type="match status" value="1"/>
</dbReference>
<evidence type="ECO:0000256" key="3">
    <source>
        <dbReference type="ARBA" id="ARBA00022759"/>
    </source>
</evidence>
<dbReference type="GO" id="GO:0006310">
    <property type="term" value="P:DNA recombination"/>
    <property type="evidence" value="ECO:0007669"/>
    <property type="project" value="UniProtKB-KW"/>
</dbReference>
<keyword evidence="2" id="KW-0479">Metal-binding</keyword>
<dbReference type="Proteomes" id="UP000295361">
    <property type="component" value="Unassembled WGS sequence"/>
</dbReference>
<gene>
    <name evidence="9" type="ORF">DES47_10219</name>
</gene>
<protein>
    <submittedName>
        <fullName evidence="9">Transposase InsO family protein</fullName>
    </submittedName>
</protein>
<keyword evidence="5" id="KW-0460">Magnesium</keyword>
<proteinExistence type="predicted"/>
<evidence type="ECO:0000313" key="10">
    <source>
        <dbReference type="Proteomes" id="UP000295361"/>
    </source>
</evidence>
<dbReference type="InParanoid" id="A0A4V3CTJ6"/>
<evidence type="ECO:0000256" key="7">
    <source>
        <dbReference type="ARBA" id="ARBA00023172"/>
    </source>
</evidence>
<dbReference type="GO" id="GO:0016787">
    <property type="term" value="F:hydrolase activity"/>
    <property type="evidence" value="ECO:0007669"/>
    <property type="project" value="UniProtKB-KW"/>
</dbReference>